<evidence type="ECO:0000313" key="1">
    <source>
        <dbReference type="EMBL" id="OAT24130.1"/>
    </source>
</evidence>
<dbReference type="PATRIC" id="fig|1354253.4.peg.431"/>
<protein>
    <recommendedName>
        <fullName evidence="3">RiboL-PSP-HEPN domain-containing protein</fullName>
    </recommendedName>
</protein>
<evidence type="ECO:0000313" key="2">
    <source>
        <dbReference type="Proteomes" id="UP000078504"/>
    </source>
</evidence>
<name>A0A1B7I6R3_9ENTR</name>
<comment type="caution">
    <text evidence="1">The sequence shown here is derived from an EMBL/GenBank/DDBJ whole genome shotgun (WGS) entry which is preliminary data.</text>
</comment>
<evidence type="ECO:0008006" key="3">
    <source>
        <dbReference type="Google" id="ProtNLM"/>
    </source>
</evidence>
<proteinExistence type="predicted"/>
<sequence>MGSVKRWIEQMEADEAMHEWISDHVDIGVEEGDPEWEAMKEQFLSGEVNEEHFWDDDYFDDELNRLTADGVAYLQFETQLNLLKEELPDAPSDSTIKMTYSYSITLMETCLGDMIKSLLLSDDYYLSNAINNVDELNKIKLPLKEVYLNNEIVHKVVIKTFSDYLYHNVEKIVPIYSAVLGEKTPIDLKDKIPEIVNIAKVRHDIVHRNGADKEGNPRDLNKQVLLKAMEDIYDFVKSVSESIEGAKLKRVPKL</sequence>
<dbReference type="Proteomes" id="UP000078504">
    <property type="component" value="Unassembled WGS sequence"/>
</dbReference>
<reference evidence="1 2" key="1">
    <citation type="submission" date="2016-04" db="EMBL/GenBank/DDBJ databases">
        <title>ATOL: Assembling a taxonomically balanced genome-scale reconstruction of the evolutionary history of the Enterobacteriaceae.</title>
        <authorList>
            <person name="Plunkett G.III."/>
            <person name="Neeno-Eckwall E.C."/>
            <person name="Glasner J.D."/>
            <person name="Perna N.T."/>
        </authorList>
    </citation>
    <scope>NUCLEOTIDE SEQUENCE [LARGE SCALE GENOMIC DNA]</scope>
    <source>
        <strain evidence="1 2">ATCC 51604</strain>
    </source>
</reference>
<dbReference type="EMBL" id="LXEP01000003">
    <property type="protein sequence ID" value="OAT24130.1"/>
    <property type="molecule type" value="Genomic_DNA"/>
</dbReference>
<accession>A0A1B7I6R3</accession>
<dbReference type="AlphaFoldDB" id="A0A1B7I6R3"/>
<organism evidence="1 2">
    <name type="scientific">Buttiauxella gaviniae ATCC 51604</name>
    <dbReference type="NCBI Taxonomy" id="1354253"/>
    <lineage>
        <taxon>Bacteria</taxon>
        <taxon>Pseudomonadati</taxon>
        <taxon>Pseudomonadota</taxon>
        <taxon>Gammaproteobacteria</taxon>
        <taxon>Enterobacterales</taxon>
        <taxon>Enterobacteriaceae</taxon>
        <taxon>Buttiauxella</taxon>
    </lineage>
</organism>
<gene>
    <name evidence="1" type="ORF">M977_00422</name>
</gene>
<dbReference type="RefSeq" id="WP_064511876.1">
    <property type="nucleotide sequence ID" value="NZ_LXEP01000003.1"/>
</dbReference>